<dbReference type="Proteomes" id="UP000266206">
    <property type="component" value="Unassembled WGS sequence"/>
</dbReference>
<dbReference type="Pfam" id="PF13560">
    <property type="entry name" value="HTH_31"/>
    <property type="match status" value="1"/>
</dbReference>
<dbReference type="InterPro" id="IPR010982">
    <property type="entry name" value="Lambda_DNA-bd_dom_sf"/>
</dbReference>
<reference evidence="1 2" key="1">
    <citation type="submission" date="2017-08" db="EMBL/GenBank/DDBJ databases">
        <title>Pusillimonas indicus sp. nov., a member of the family Alcaligenaceae isolated from surface seawater.</title>
        <authorList>
            <person name="Li J."/>
        </authorList>
    </citation>
    <scope>NUCLEOTIDE SEQUENCE [LARGE SCALE GENOMIC DNA]</scope>
    <source>
        <strain evidence="1 2">L52-1-41</strain>
    </source>
</reference>
<comment type="caution">
    <text evidence="1">The sequence shown here is derived from an EMBL/GenBank/DDBJ whole genome shotgun (WGS) entry which is preliminary data.</text>
</comment>
<evidence type="ECO:0000313" key="2">
    <source>
        <dbReference type="Proteomes" id="UP000266206"/>
    </source>
</evidence>
<evidence type="ECO:0000313" key="1">
    <source>
        <dbReference type="EMBL" id="RIY41145.1"/>
    </source>
</evidence>
<accession>A0A3A1YU93</accession>
<protein>
    <submittedName>
        <fullName evidence="1">Uncharacterized protein</fullName>
    </submittedName>
</protein>
<dbReference type="OrthoDB" id="7365273at2"/>
<dbReference type="InterPro" id="IPR001387">
    <property type="entry name" value="Cro/C1-type_HTH"/>
</dbReference>
<dbReference type="CDD" id="cd00093">
    <property type="entry name" value="HTH_XRE"/>
    <property type="match status" value="1"/>
</dbReference>
<gene>
    <name evidence="1" type="ORF">CJP73_08345</name>
</gene>
<organism evidence="1 2">
    <name type="scientific">Neopusillimonas maritima</name>
    <dbReference type="NCBI Taxonomy" id="2026239"/>
    <lineage>
        <taxon>Bacteria</taxon>
        <taxon>Pseudomonadati</taxon>
        <taxon>Pseudomonadota</taxon>
        <taxon>Betaproteobacteria</taxon>
        <taxon>Burkholderiales</taxon>
        <taxon>Alcaligenaceae</taxon>
        <taxon>Neopusillimonas</taxon>
    </lineage>
</organism>
<dbReference type="AlphaFoldDB" id="A0A3A1YU93"/>
<sequence>MNAIRQHGPLLSFQSTQALQKLGENIRTARLRRGESEALAAQRTGVSRLTWRKLEAGEPTVSLGLFFEAMTVYGFAEQLFDLADPELDLDGQAQDAARRPLKGRSKG</sequence>
<name>A0A3A1YU93_9BURK</name>
<dbReference type="SUPFAM" id="SSF47413">
    <property type="entry name" value="lambda repressor-like DNA-binding domains"/>
    <property type="match status" value="1"/>
</dbReference>
<dbReference type="GO" id="GO:0003677">
    <property type="term" value="F:DNA binding"/>
    <property type="evidence" value="ECO:0007669"/>
    <property type="project" value="InterPro"/>
</dbReference>
<dbReference type="EMBL" id="NQYH01000005">
    <property type="protein sequence ID" value="RIY41145.1"/>
    <property type="molecule type" value="Genomic_DNA"/>
</dbReference>
<proteinExistence type="predicted"/>
<dbReference type="Gene3D" id="1.10.260.40">
    <property type="entry name" value="lambda repressor-like DNA-binding domains"/>
    <property type="match status" value="1"/>
</dbReference>